<protein>
    <recommendedName>
        <fullName evidence="3">Ankyrin repeat domain containing protein</fullName>
    </recommendedName>
</protein>
<gene>
    <name evidence="1" type="ORF">JKP88DRAFT_296870</name>
</gene>
<evidence type="ECO:0000313" key="1">
    <source>
        <dbReference type="EMBL" id="KAG5190987.1"/>
    </source>
</evidence>
<evidence type="ECO:0000313" key="2">
    <source>
        <dbReference type="Proteomes" id="UP000664859"/>
    </source>
</evidence>
<dbReference type="InterPro" id="IPR052050">
    <property type="entry name" value="SecEffector_AnkRepeat"/>
</dbReference>
<dbReference type="OrthoDB" id="10261302at2759"/>
<evidence type="ECO:0008006" key="3">
    <source>
        <dbReference type="Google" id="ProtNLM"/>
    </source>
</evidence>
<dbReference type="AlphaFoldDB" id="A0A835ZF11"/>
<dbReference type="SUPFAM" id="SSF48403">
    <property type="entry name" value="Ankyrin repeat"/>
    <property type="match status" value="1"/>
</dbReference>
<reference evidence="1" key="1">
    <citation type="submission" date="2021-02" db="EMBL/GenBank/DDBJ databases">
        <title>First Annotated Genome of the Yellow-green Alga Tribonema minus.</title>
        <authorList>
            <person name="Mahan K.M."/>
        </authorList>
    </citation>
    <scope>NUCLEOTIDE SEQUENCE</scope>
    <source>
        <strain evidence="1">UTEX B ZZ1240</strain>
    </source>
</reference>
<organism evidence="1 2">
    <name type="scientific">Tribonema minus</name>
    <dbReference type="NCBI Taxonomy" id="303371"/>
    <lineage>
        <taxon>Eukaryota</taxon>
        <taxon>Sar</taxon>
        <taxon>Stramenopiles</taxon>
        <taxon>Ochrophyta</taxon>
        <taxon>PX clade</taxon>
        <taxon>Xanthophyceae</taxon>
        <taxon>Tribonematales</taxon>
        <taxon>Tribonemataceae</taxon>
        <taxon>Tribonema</taxon>
    </lineage>
</organism>
<keyword evidence="2" id="KW-1185">Reference proteome</keyword>
<dbReference type="PANTHER" id="PTHR46586:SF3">
    <property type="entry name" value="ANKYRIN REPEAT-CONTAINING PROTEIN"/>
    <property type="match status" value="1"/>
</dbReference>
<proteinExistence type="predicted"/>
<dbReference type="Gene3D" id="1.25.40.20">
    <property type="entry name" value="Ankyrin repeat-containing domain"/>
    <property type="match status" value="2"/>
</dbReference>
<dbReference type="InterPro" id="IPR036770">
    <property type="entry name" value="Ankyrin_rpt-contain_sf"/>
</dbReference>
<comment type="caution">
    <text evidence="1">The sequence shown here is derived from an EMBL/GenBank/DDBJ whole genome shotgun (WGS) entry which is preliminary data.</text>
</comment>
<dbReference type="EMBL" id="JAFCMP010000024">
    <property type="protein sequence ID" value="KAG5190987.1"/>
    <property type="molecule type" value="Genomic_DNA"/>
</dbReference>
<accession>A0A835ZF11</accession>
<dbReference type="PANTHER" id="PTHR46586">
    <property type="entry name" value="ANKYRIN REPEAT-CONTAINING PROTEIN"/>
    <property type="match status" value="1"/>
</dbReference>
<sequence length="576" mass="61768">MAFGNSASAIDSLVTAFDALQITSGAMGYSQQQKPLASGREPATVANLDDCCLEHVFSFVGQGHYIFLACCKRWQYSYWSHCQFKMETAVQNVTSSRSLIQWAVDEHGGGLRMSANTCAIAASSGHFASLRWLREQGCEMDKRTCAGAPKTGDFAMLFWARANNCPWDDSTACEALQRDDFTMLEWMTNAGFTIKWVAEAMTAARRGHLEVLRQLHQQGHIPDFNEQCLAAEGGHLEVLKWLWELGGLYSEDVSTLAAAGGHLHVIEWLVDTIPGAVDEDTCAMAAQFGHLHVLRFAHERGCPWDSRVCRVAAHKGHLDVLRYAREHGCPWVGAEVARCAADGGGLAVLQWAVENGCGWDATVCEIAAGRGDVEMLEWALASGAPCRYAALSSSASATGHVAVAKWLRARGRDIGALLLSAARNGHVAVVNWGLTAGVAAGDDAAHALACAAAEAGRVEVLAWMHAAGRLVRDVCAERCCAAARFQAGGAHTSTSTSTSTCTIASRAARGGHVRVLRWLRAHALFDARGVYAEAADRGHAGALAWARANGCEWEESATGAAAPKRRKVSESAYRGV</sequence>
<dbReference type="Proteomes" id="UP000664859">
    <property type="component" value="Unassembled WGS sequence"/>
</dbReference>
<name>A0A835ZF11_9STRA</name>